<dbReference type="Gene3D" id="3.40.50.150">
    <property type="entry name" value="Vaccinia Virus protein VP39"/>
    <property type="match status" value="2"/>
</dbReference>
<dbReference type="PROSITE" id="PS00092">
    <property type="entry name" value="N6_MTASE"/>
    <property type="match status" value="1"/>
</dbReference>
<keyword evidence="1 6" id="KW-0963">Cytoplasm</keyword>
<dbReference type="Gene3D" id="3.30.750.80">
    <property type="entry name" value="RNA methyltransferase domain (HRMD) like"/>
    <property type="match status" value="1"/>
</dbReference>
<evidence type="ECO:0000313" key="10">
    <source>
        <dbReference type="Proteomes" id="UP000196842"/>
    </source>
</evidence>
<dbReference type="GO" id="GO:0070043">
    <property type="term" value="F:rRNA (guanine-N7-)-methyltransferase activity"/>
    <property type="evidence" value="ECO:0007669"/>
    <property type="project" value="UniProtKB-UniRule"/>
</dbReference>
<comment type="function">
    <text evidence="6">Specifically methylates the guanine in position 2445 (m2G2445) and the guanine in position 2069 (m7G2069) of 23S rRNA.</text>
</comment>
<dbReference type="CDD" id="cd11715">
    <property type="entry name" value="THUMP_AdoMetMT"/>
    <property type="match status" value="1"/>
</dbReference>
<dbReference type="KEGG" id="pvd:CFBP1590__2157"/>
<dbReference type="PROSITE" id="PS51165">
    <property type="entry name" value="THUMP"/>
    <property type="match status" value="1"/>
</dbReference>
<evidence type="ECO:0000256" key="2">
    <source>
        <dbReference type="ARBA" id="ARBA00022552"/>
    </source>
</evidence>
<dbReference type="EMBL" id="LT855380">
    <property type="protein sequence ID" value="SMS09743.1"/>
    <property type="molecule type" value="Genomic_DNA"/>
</dbReference>
<dbReference type="EC" id="2.1.1.264" evidence="6"/>
<dbReference type="PANTHER" id="PTHR47313:SF1">
    <property type="entry name" value="RIBOSOMAL RNA LARGE SUBUNIT METHYLTRANSFERASE K_L"/>
    <property type="match status" value="1"/>
</dbReference>
<evidence type="ECO:0000256" key="6">
    <source>
        <dbReference type="HAMAP-Rule" id="MF_01858"/>
    </source>
</evidence>
<keyword evidence="5 6" id="KW-0949">S-adenosyl-L-methionine</keyword>
<evidence type="ECO:0000313" key="9">
    <source>
        <dbReference type="EMBL" id="SMS09743.1"/>
    </source>
</evidence>
<dbReference type="Pfam" id="PF01170">
    <property type="entry name" value="UPF0020"/>
    <property type="match status" value="1"/>
</dbReference>
<evidence type="ECO:0000256" key="5">
    <source>
        <dbReference type="ARBA" id="ARBA00022691"/>
    </source>
</evidence>
<dbReference type="NCBIfam" id="NF008748">
    <property type="entry name" value="PRK11783.1"/>
    <property type="match status" value="1"/>
</dbReference>
<dbReference type="InterPro" id="IPR054170">
    <property type="entry name" value="RlmL_1st"/>
</dbReference>
<dbReference type="Proteomes" id="UP000196842">
    <property type="component" value="Chromosome I"/>
</dbReference>
<dbReference type="GeneID" id="47763823"/>
<evidence type="ECO:0000256" key="3">
    <source>
        <dbReference type="ARBA" id="ARBA00022603"/>
    </source>
</evidence>
<proteinExistence type="inferred from homology"/>
<keyword evidence="2 6" id="KW-0698">rRNA processing</keyword>
<dbReference type="InterPro" id="IPR017244">
    <property type="entry name" value="23SrRNA_methyltr_KL"/>
</dbReference>
<keyword evidence="7" id="KW-0694">RNA-binding</keyword>
<evidence type="ECO:0000256" key="4">
    <source>
        <dbReference type="ARBA" id="ARBA00022679"/>
    </source>
</evidence>
<comment type="similarity">
    <text evidence="6">Belongs to the methyltransferase superfamily. RlmKL family.</text>
</comment>
<dbReference type="GO" id="GO:0052915">
    <property type="term" value="F:23S rRNA (guanine(2445)-N(2))-methyltransferase activity"/>
    <property type="evidence" value="ECO:0007669"/>
    <property type="project" value="UniProtKB-UniRule"/>
</dbReference>
<evidence type="ECO:0000256" key="1">
    <source>
        <dbReference type="ARBA" id="ARBA00022490"/>
    </source>
</evidence>
<protein>
    <recommendedName>
        <fullName evidence="6">Ribosomal RNA large subunit methyltransferase K/L</fullName>
    </recommendedName>
    <domain>
        <recommendedName>
            <fullName evidence="6">23S rRNA m2G2445 methyltransferase</fullName>
            <ecNumber evidence="6">2.1.1.173</ecNumber>
        </recommendedName>
        <alternativeName>
            <fullName evidence="6">rRNA (guanine-N(2)-)-methyltransferase RlmL</fullName>
        </alternativeName>
    </domain>
    <domain>
        <recommendedName>
            <fullName evidence="6">23S rRNA m7G2069 methyltransferase</fullName>
            <ecNumber evidence="6">2.1.1.264</ecNumber>
        </recommendedName>
        <alternativeName>
            <fullName evidence="6">rRNA (guanine-N(7)-)-methyltransferase RlmK</fullName>
        </alternativeName>
    </domain>
</protein>
<keyword evidence="4 6" id="KW-0808">Transferase</keyword>
<dbReference type="InterPro" id="IPR002052">
    <property type="entry name" value="DNA_methylase_N6_adenine_CS"/>
</dbReference>
<dbReference type="HAMAP" id="MF_01858">
    <property type="entry name" value="23SrRNA_methyltr_KL"/>
    <property type="match status" value="1"/>
</dbReference>
<dbReference type="InterPro" id="IPR000241">
    <property type="entry name" value="RlmKL-like_Mtase"/>
</dbReference>
<dbReference type="GO" id="GO:0005737">
    <property type="term" value="C:cytoplasm"/>
    <property type="evidence" value="ECO:0007669"/>
    <property type="project" value="UniProtKB-SubCell"/>
</dbReference>
<dbReference type="EC" id="2.1.1.173" evidence="6"/>
<evidence type="ECO:0000259" key="8">
    <source>
        <dbReference type="PROSITE" id="PS51165"/>
    </source>
</evidence>
<accession>A0A1Y6JN55</accession>
<name>A0A1Y6JN55_PSEVI</name>
<dbReference type="InterPro" id="IPR019614">
    <property type="entry name" value="SAM-dep_methyl-trfase"/>
</dbReference>
<comment type="catalytic activity">
    <reaction evidence="6">
        <text>guanosine(2069) in 23S rRNA + S-adenosyl-L-methionine = N(2)-methylguanosine(2069) in 23S rRNA + S-adenosyl-L-homocysteine + H(+)</text>
        <dbReference type="Rhea" id="RHEA:43772"/>
        <dbReference type="Rhea" id="RHEA-COMP:10688"/>
        <dbReference type="Rhea" id="RHEA-COMP:10689"/>
        <dbReference type="ChEBI" id="CHEBI:15378"/>
        <dbReference type="ChEBI" id="CHEBI:57856"/>
        <dbReference type="ChEBI" id="CHEBI:59789"/>
        <dbReference type="ChEBI" id="CHEBI:74269"/>
        <dbReference type="ChEBI" id="CHEBI:74481"/>
        <dbReference type="EC" id="2.1.1.264"/>
    </reaction>
</comment>
<comment type="subcellular location">
    <subcellularLocation>
        <location evidence="6">Cytoplasm</location>
    </subcellularLocation>
</comment>
<feature type="domain" description="THUMP" evidence="8">
    <location>
        <begin position="46"/>
        <end position="157"/>
    </location>
</feature>
<keyword evidence="3 6" id="KW-0489">Methyltransferase</keyword>
<gene>
    <name evidence="6 9" type="primary">rlmL</name>
    <name evidence="9" type="ORF">CFBP1590__2157</name>
</gene>
<dbReference type="SUPFAM" id="SSF53335">
    <property type="entry name" value="S-adenosyl-L-methionine-dependent methyltransferases"/>
    <property type="match status" value="2"/>
</dbReference>
<evidence type="ECO:0000256" key="7">
    <source>
        <dbReference type="PROSITE-ProRule" id="PRU00529"/>
    </source>
</evidence>
<comment type="catalytic activity">
    <reaction evidence="6">
        <text>guanosine(2445) in 23S rRNA + S-adenosyl-L-methionine = N(2)-methylguanosine(2445) in 23S rRNA + S-adenosyl-L-homocysteine + H(+)</text>
        <dbReference type="Rhea" id="RHEA:42740"/>
        <dbReference type="Rhea" id="RHEA-COMP:10215"/>
        <dbReference type="Rhea" id="RHEA-COMP:10216"/>
        <dbReference type="ChEBI" id="CHEBI:15378"/>
        <dbReference type="ChEBI" id="CHEBI:57856"/>
        <dbReference type="ChEBI" id="CHEBI:59789"/>
        <dbReference type="ChEBI" id="CHEBI:74269"/>
        <dbReference type="ChEBI" id="CHEBI:74481"/>
        <dbReference type="EC" id="2.1.1.173"/>
    </reaction>
</comment>
<dbReference type="SMART" id="SM00981">
    <property type="entry name" value="THUMP"/>
    <property type="match status" value="1"/>
</dbReference>
<dbReference type="RefSeq" id="WP_088234983.1">
    <property type="nucleotide sequence ID" value="NZ_JAHRDZ010000001.1"/>
</dbReference>
<dbReference type="Gene3D" id="3.30.2130.30">
    <property type="match status" value="1"/>
</dbReference>
<dbReference type="PANTHER" id="PTHR47313">
    <property type="entry name" value="RIBOSOMAL RNA LARGE SUBUNIT METHYLTRANSFERASE K/L"/>
    <property type="match status" value="1"/>
</dbReference>
<dbReference type="GO" id="GO:0003723">
    <property type="term" value="F:RNA binding"/>
    <property type="evidence" value="ECO:0007669"/>
    <property type="project" value="UniProtKB-UniRule"/>
</dbReference>
<dbReference type="Pfam" id="PF10672">
    <property type="entry name" value="Methyltrans_SAM"/>
    <property type="match status" value="1"/>
</dbReference>
<dbReference type="Pfam" id="PF22020">
    <property type="entry name" value="RlmL_1st"/>
    <property type="match status" value="1"/>
</dbReference>
<dbReference type="InterPro" id="IPR004114">
    <property type="entry name" value="THUMP_dom"/>
</dbReference>
<dbReference type="CDD" id="cd02440">
    <property type="entry name" value="AdoMet_MTases"/>
    <property type="match status" value="1"/>
</dbReference>
<dbReference type="AlphaFoldDB" id="A0A1Y6JN55"/>
<dbReference type="Pfam" id="PF02926">
    <property type="entry name" value="THUMP"/>
    <property type="match status" value="1"/>
</dbReference>
<sequence>MSDRYELFLTCPKGLEGLLAEEATALGLEDTREHTSAIRGSADMETAYRLCLWSRLANRVLLVLKRFPMKDAEDLYHGVLDVEWHDHLESDGTIAVEFSGHGSGIDNTHFGALKVKDAIVDKLRTPDGERPSVDKINPDLRVHLRLDRGEAILSLDLSGHSLHQRGYRLQQGAAPLKENLAAAILVRAGWPRIAAEGGALADPMCGVGTFLVEAGLIAADIAPNIKRERWGFSAWLGHVPALWRKLHDEALARAKAGLAKPPLWIRGYEADPRLIQPARNNIERAGLSDWIKVYQGEVATFEPRPDQNQKGLVICNPPYGERLGDEASLLYLYQNLGERLRQSCLNWEAAVFTGAPDLGKRMGIRSHKQYSFWNGALPCKLLLIKVLPDQFVTGERRTPEQRQIERETPVETEVEVERKFNKNGNPIKPAPVVVEQPRLSEGGQMFANRLQKNLKLMGKWVRREGIDCYRVYDADMPEYSMAIDLYHDWVHVQEYAAPKSIDPEKASARLFDALAAIPQALNIDKSRVVIKRRERQSGTRQYERQSAQGQFLEVKEGGVKLLVNLTDYLDTGLFLDHRPMRMRIQREAAGKRFLNLFAYTATASVHAAKGGARSTTSVDLSRTYLDWARRNLSLNGFSDKNRLEQSDVTVWLQACREEYDLIFIDPPTFSNSKRMEGVFDVQRDQVELIDLAMARLAPGGVLYFSNNFRKFVLDENLGQRYAVEEITQQTIDQDFARNSKIHRAWKITARA</sequence>
<reference evidence="9 10" key="1">
    <citation type="submission" date="2017-05" db="EMBL/GenBank/DDBJ databases">
        <authorList>
            <person name="Song R."/>
            <person name="Chenine A.L."/>
            <person name="Ruprecht R.M."/>
        </authorList>
    </citation>
    <scope>NUCLEOTIDE SEQUENCE [LARGE SCALE GENOMIC DNA]</scope>
    <source>
        <strain evidence="9 10">CFBP 1590</strain>
    </source>
</reference>
<dbReference type="InterPro" id="IPR029063">
    <property type="entry name" value="SAM-dependent_MTases_sf"/>
</dbReference>
<dbReference type="PIRSF" id="PIRSF037618">
    <property type="entry name" value="RNA_Mtase_bacteria_prd"/>
    <property type="match status" value="1"/>
</dbReference>
<organism evidence="9 10">
    <name type="scientific">Pseudomonas viridiflava</name>
    <name type="common">Phytomonas viridiflava</name>
    <dbReference type="NCBI Taxonomy" id="33069"/>
    <lineage>
        <taxon>Bacteria</taxon>
        <taxon>Pseudomonadati</taxon>
        <taxon>Pseudomonadota</taxon>
        <taxon>Gammaproteobacteria</taxon>
        <taxon>Pseudomonadales</taxon>
        <taxon>Pseudomonadaceae</taxon>
        <taxon>Pseudomonas</taxon>
    </lineage>
</organism>